<feature type="non-terminal residue" evidence="1">
    <location>
        <position position="1"/>
    </location>
</feature>
<name>A0ACA9SAZ1_9GLOM</name>
<organism evidence="1 2">
    <name type="scientific">Racocetra persica</name>
    <dbReference type="NCBI Taxonomy" id="160502"/>
    <lineage>
        <taxon>Eukaryota</taxon>
        <taxon>Fungi</taxon>
        <taxon>Fungi incertae sedis</taxon>
        <taxon>Mucoromycota</taxon>
        <taxon>Glomeromycotina</taxon>
        <taxon>Glomeromycetes</taxon>
        <taxon>Diversisporales</taxon>
        <taxon>Gigasporaceae</taxon>
        <taxon>Racocetra</taxon>
    </lineage>
</organism>
<protein>
    <submittedName>
        <fullName evidence="1">19619_t:CDS:1</fullName>
    </submittedName>
</protein>
<reference evidence="1" key="1">
    <citation type="submission" date="2021-06" db="EMBL/GenBank/DDBJ databases">
        <authorList>
            <person name="Kallberg Y."/>
            <person name="Tangrot J."/>
            <person name="Rosling A."/>
        </authorList>
    </citation>
    <scope>NUCLEOTIDE SEQUENCE</scope>
    <source>
        <strain evidence="1">MA461A</strain>
    </source>
</reference>
<comment type="caution">
    <text evidence="1">The sequence shown here is derived from an EMBL/GenBank/DDBJ whole genome shotgun (WGS) entry which is preliminary data.</text>
</comment>
<feature type="non-terminal residue" evidence="1">
    <location>
        <position position="50"/>
    </location>
</feature>
<evidence type="ECO:0000313" key="1">
    <source>
        <dbReference type="EMBL" id="CAG8833956.1"/>
    </source>
</evidence>
<dbReference type="EMBL" id="CAJVQC010107832">
    <property type="protein sequence ID" value="CAG8833956.1"/>
    <property type="molecule type" value="Genomic_DNA"/>
</dbReference>
<keyword evidence="2" id="KW-1185">Reference proteome</keyword>
<proteinExistence type="predicted"/>
<gene>
    <name evidence="1" type="ORF">RPERSI_LOCUS29024</name>
</gene>
<evidence type="ECO:0000313" key="2">
    <source>
        <dbReference type="Proteomes" id="UP000789920"/>
    </source>
</evidence>
<dbReference type="Proteomes" id="UP000789920">
    <property type="component" value="Unassembled WGS sequence"/>
</dbReference>
<accession>A0ACA9SAZ1</accession>
<sequence length="50" mass="5810">YTPNRIGALNLEFFKEYSKLCEDTFVYCSMGLSYTRYAYSINEIQVVNGP</sequence>